<dbReference type="Proteomes" id="UP001057402">
    <property type="component" value="Chromosome 4"/>
</dbReference>
<comment type="caution">
    <text evidence="1">The sequence shown here is derived from an EMBL/GenBank/DDBJ whole genome shotgun (WGS) entry which is preliminary data.</text>
</comment>
<accession>A0ACB9RGK5</accession>
<gene>
    <name evidence="1" type="ORF">MLD38_015796</name>
</gene>
<reference evidence="2" key="1">
    <citation type="journal article" date="2023" name="Front. Plant Sci.">
        <title>Chromosomal-level genome assembly of Melastoma candidum provides insights into trichome evolution.</title>
        <authorList>
            <person name="Zhong Y."/>
            <person name="Wu W."/>
            <person name="Sun C."/>
            <person name="Zou P."/>
            <person name="Liu Y."/>
            <person name="Dai S."/>
            <person name="Zhou R."/>
        </authorList>
    </citation>
    <scope>NUCLEOTIDE SEQUENCE [LARGE SCALE GENOMIC DNA]</scope>
</reference>
<sequence>MNTVKGVCKYTETQLLFLSPGDTAEQMAMLGNNKGMHLKYRGKPFGLLVLLALSAAVFGVMTVHKLREKRALSILLVEKDRELYDLQAQEIHGKAKQIKDMIYTLSTQKRDQDARIMEMESTISSMKDEHQALVMTLEDRANEIKILHEKEIALSKKESEETSLREIIGLKEAEIQDLTRRLDSITQSKHGQQKNSASPDKKEKSENAGGNQENNSNGSQDQQQAVNREEMNATGDQGVEESSEISAQAMRHGGVQMSRKRLTRSRAIVRNRRMGKRQSRSTVRNTGEEQTQRGNGGAANSRGDSTKNHDFTSPGFGSADDSDKIQDTVSKAEILPEKSAEANENHQNTQMGIDVASTNVDEVKEAGENRNGEGGDSWKQPRYSDDAGSNNSEDQLDNAGRENRNSGEGDSEKQPQHFDDAELNNSEDQVDSAGGEKTIGEGDDSGKYSYDAGSNNSKNQIDNVGGKSITGEGDDPGTQPQYSDDAVSNNSENHVINAGSSEPAIEDGSSPTLTKM</sequence>
<name>A0ACB9RGK5_9MYRT</name>
<evidence type="ECO:0000313" key="2">
    <source>
        <dbReference type="Proteomes" id="UP001057402"/>
    </source>
</evidence>
<organism evidence="1 2">
    <name type="scientific">Melastoma candidum</name>
    <dbReference type="NCBI Taxonomy" id="119954"/>
    <lineage>
        <taxon>Eukaryota</taxon>
        <taxon>Viridiplantae</taxon>
        <taxon>Streptophyta</taxon>
        <taxon>Embryophyta</taxon>
        <taxon>Tracheophyta</taxon>
        <taxon>Spermatophyta</taxon>
        <taxon>Magnoliopsida</taxon>
        <taxon>eudicotyledons</taxon>
        <taxon>Gunneridae</taxon>
        <taxon>Pentapetalae</taxon>
        <taxon>rosids</taxon>
        <taxon>malvids</taxon>
        <taxon>Myrtales</taxon>
        <taxon>Melastomataceae</taxon>
        <taxon>Melastomatoideae</taxon>
        <taxon>Melastomateae</taxon>
        <taxon>Melastoma</taxon>
    </lineage>
</organism>
<evidence type="ECO:0000313" key="1">
    <source>
        <dbReference type="EMBL" id="KAI4378301.1"/>
    </source>
</evidence>
<keyword evidence="2" id="KW-1185">Reference proteome</keyword>
<protein>
    <submittedName>
        <fullName evidence="1">Uncharacterized protein</fullName>
    </submittedName>
</protein>
<dbReference type="EMBL" id="CM042883">
    <property type="protein sequence ID" value="KAI4378301.1"/>
    <property type="molecule type" value="Genomic_DNA"/>
</dbReference>
<proteinExistence type="predicted"/>